<reference evidence="2 3" key="1">
    <citation type="submission" date="2018-06" db="EMBL/GenBank/DDBJ databases">
        <title>Genomic Encyclopedia of Archaeal and Bacterial Type Strains, Phase II (KMG-II): from individual species to whole genera.</title>
        <authorList>
            <person name="Goeker M."/>
        </authorList>
    </citation>
    <scope>NUCLEOTIDE SEQUENCE [LARGE SCALE GENOMIC DNA]</scope>
    <source>
        <strain evidence="2 3">DSM 19830</strain>
    </source>
</reference>
<evidence type="ECO:0000256" key="1">
    <source>
        <dbReference type="SAM" id="Phobius"/>
    </source>
</evidence>
<feature type="transmembrane region" description="Helical" evidence="1">
    <location>
        <begin position="179"/>
        <end position="200"/>
    </location>
</feature>
<feature type="transmembrane region" description="Helical" evidence="1">
    <location>
        <begin position="12"/>
        <end position="30"/>
    </location>
</feature>
<feature type="transmembrane region" description="Helical" evidence="1">
    <location>
        <begin position="113"/>
        <end position="136"/>
    </location>
</feature>
<comment type="caution">
    <text evidence="2">The sequence shown here is derived from an EMBL/GenBank/DDBJ whole genome shotgun (WGS) entry which is preliminary data.</text>
</comment>
<organism evidence="2 3">
    <name type="scientific">Algoriphagus chordae</name>
    <dbReference type="NCBI Taxonomy" id="237019"/>
    <lineage>
        <taxon>Bacteria</taxon>
        <taxon>Pseudomonadati</taxon>
        <taxon>Bacteroidota</taxon>
        <taxon>Cytophagia</taxon>
        <taxon>Cytophagales</taxon>
        <taxon>Cyclobacteriaceae</taxon>
        <taxon>Algoriphagus</taxon>
    </lineage>
</organism>
<evidence type="ECO:0000313" key="3">
    <source>
        <dbReference type="Proteomes" id="UP000248882"/>
    </source>
</evidence>
<dbReference type="RefSeq" id="WP_111317235.1">
    <property type="nucleotide sequence ID" value="NZ_QKZT01000004.1"/>
</dbReference>
<dbReference type="Pfam" id="PF10067">
    <property type="entry name" value="DUF2306"/>
    <property type="match status" value="1"/>
</dbReference>
<keyword evidence="1" id="KW-1133">Transmembrane helix</keyword>
<sequence>MKSVLKRVRWWIFAFLCIVIGLYPILYFLLERDFGLLQSKSAELLSNPVWNIGFYTHIILGGLALLIGWSQFPTKFRNKNRKLHRKIGMAYVTAVFFSSLAGIYIGTHATGGIVSILGFVFLGLVWFGTTMMGWLTAKKQDFDAHENWMIFSYAACFAAVTLRIWLPLLITWYQGDFIPAYRIVAWLCWVPNILIALWIVRRRKKVQTLKFELE</sequence>
<protein>
    <submittedName>
        <fullName evidence="2">Putative membrane protein DUF2306</fullName>
    </submittedName>
</protein>
<accession>A0A2W7RV71</accession>
<dbReference type="EMBL" id="QKZT01000004">
    <property type="protein sequence ID" value="PZX54815.1"/>
    <property type="molecule type" value="Genomic_DNA"/>
</dbReference>
<dbReference type="OrthoDB" id="195502at2"/>
<evidence type="ECO:0000313" key="2">
    <source>
        <dbReference type="EMBL" id="PZX54815.1"/>
    </source>
</evidence>
<proteinExistence type="predicted"/>
<feature type="transmembrane region" description="Helical" evidence="1">
    <location>
        <begin position="50"/>
        <end position="69"/>
    </location>
</feature>
<name>A0A2W7RV71_9BACT</name>
<dbReference type="Proteomes" id="UP000248882">
    <property type="component" value="Unassembled WGS sequence"/>
</dbReference>
<dbReference type="InterPro" id="IPR018750">
    <property type="entry name" value="DUF2306_membrane"/>
</dbReference>
<keyword evidence="3" id="KW-1185">Reference proteome</keyword>
<gene>
    <name evidence="2" type="ORF">LV85_01153</name>
</gene>
<keyword evidence="1" id="KW-0812">Transmembrane</keyword>
<feature type="transmembrane region" description="Helical" evidence="1">
    <location>
        <begin position="89"/>
        <end position="107"/>
    </location>
</feature>
<dbReference type="AlphaFoldDB" id="A0A2W7RV71"/>
<keyword evidence="1" id="KW-0472">Membrane</keyword>
<feature type="transmembrane region" description="Helical" evidence="1">
    <location>
        <begin position="148"/>
        <end position="173"/>
    </location>
</feature>